<dbReference type="Proteomes" id="UP000198437">
    <property type="component" value="Unassembled WGS sequence"/>
</dbReference>
<reference evidence="5 9" key="2">
    <citation type="submission" date="2016-05" db="EMBL/GenBank/DDBJ databases">
        <authorList>
            <person name="Johnson T.J."/>
            <person name="Youmans B.P."/>
            <person name="Case K.A."/>
        </authorList>
    </citation>
    <scope>NUCLEOTIDE SEQUENCE [LARGE SCALE GENOMIC DNA]</scope>
    <source>
        <strain evidence="5 9">UMNLC6</strain>
    </source>
</reference>
<evidence type="ECO:0000313" key="7">
    <source>
        <dbReference type="EMBL" id="QLL74957.1"/>
    </source>
</evidence>
<evidence type="ECO:0000313" key="10">
    <source>
        <dbReference type="Proteomes" id="UP000235119"/>
    </source>
</evidence>
<dbReference type="Gene3D" id="3.40.50.300">
    <property type="entry name" value="P-loop containing nucleotide triphosphate hydrolases"/>
    <property type="match status" value="1"/>
</dbReference>
<keyword evidence="6" id="KW-0547">Nucleotide-binding</keyword>
<dbReference type="Proteomes" id="UP000510660">
    <property type="component" value="Chromosome"/>
</dbReference>
<dbReference type="EMBL" id="LYQW01000002">
    <property type="protein sequence ID" value="OXC24369.1"/>
    <property type="molecule type" value="Genomic_DNA"/>
</dbReference>
<dbReference type="InterPro" id="IPR027417">
    <property type="entry name" value="P-loop_NTPase"/>
</dbReference>
<dbReference type="EMBL" id="CP047415">
    <property type="protein sequence ID" value="QLL74957.1"/>
    <property type="molecule type" value="Genomic_DNA"/>
</dbReference>
<dbReference type="SUPFAM" id="SSF52540">
    <property type="entry name" value="P-loop containing nucleoside triphosphate hydrolases"/>
    <property type="match status" value="1"/>
</dbReference>
<dbReference type="EMBL" id="PKIW01000003">
    <property type="protein sequence ID" value="PLT12145.1"/>
    <property type="molecule type" value="Genomic_DNA"/>
</dbReference>
<organism evidence="3 8">
    <name type="scientific">Lactobacillus crispatus</name>
    <dbReference type="NCBI Taxonomy" id="47770"/>
    <lineage>
        <taxon>Bacteria</taxon>
        <taxon>Bacillati</taxon>
        <taxon>Bacillota</taxon>
        <taxon>Bacilli</taxon>
        <taxon>Lactobacillales</taxon>
        <taxon>Lactobacillaceae</taxon>
        <taxon>Lactobacillus</taxon>
    </lineage>
</organism>
<evidence type="ECO:0000313" key="11">
    <source>
        <dbReference type="Proteomes" id="UP000510660"/>
    </source>
</evidence>
<dbReference type="AlphaFoldDB" id="A0A109DE35"/>
<sequence length="417" mass="48733">MKIAKNLLYEGNNMQLNLINRPQYLNQLLQFQNTEFIKVLTGVRRSGKSYILMLYREYLLKHNINEHQIIYISFEDFDNIDLYEPKKLYSYLKERIISDQRMYILLDEIQYVSDWQKVVNSLRLNPLLDITITGSNSNLLSGELATLLSGRYVEIHVYPLSFKEMLDFKHISEPSERQIDNLYDEYIKYGGFPAVVLAKEELKQTILSGIYNTIIVNDIGYKNGLREPELVALVAKYLADSIGQLINPNKIVNTLKSANFDISYNAVQRYLKYFEEAYLFYKSSRYDIRGRKILSTQGKYYIVDTGLRTQALGERNNDRGSVLENIVYVELLRRGYTVQIGKLDNKEIDFIVSKVNDKQYIQVTYQLPENSTRETDNLLQIPNNYKKIVITGRYENEEMISGIPIINIKDWLLSSKN</sequence>
<feature type="domain" description="DUF4143" evidence="2">
    <location>
        <begin position="218"/>
        <end position="364"/>
    </location>
</feature>
<proteinExistence type="predicted"/>
<dbReference type="GO" id="GO:0005524">
    <property type="term" value="F:ATP binding"/>
    <property type="evidence" value="ECO:0007669"/>
    <property type="project" value="UniProtKB-KW"/>
</dbReference>
<dbReference type="EMBL" id="LJGP01000019">
    <property type="protein sequence ID" value="KWU03759.1"/>
    <property type="molecule type" value="Genomic_DNA"/>
</dbReference>
<dbReference type="Proteomes" id="UP000235119">
    <property type="component" value="Unassembled WGS sequence"/>
</dbReference>
<evidence type="ECO:0000313" key="9">
    <source>
        <dbReference type="Proteomes" id="UP000198437"/>
    </source>
</evidence>
<dbReference type="EMBL" id="JACCPP010000027">
    <property type="protein sequence ID" value="MBI1708972.1"/>
    <property type="molecule type" value="Genomic_DNA"/>
</dbReference>
<evidence type="ECO:0000313" key="8">
    <source>
        <dbReference type="Proteomes" id="UP000067598"/>
    </source>
</evidence>
<dbReference type="PATRIC" id="fig|47770.28.peg.631"/>
<keyword evidence="6" id="KW-0067">ATP-binding</keyword>
<gene>
    <name evidence="3" type="ORF">AEL95_06150</name>
    <name evidence="5" type="ORF">AYP82_04365</name>
    <name evidence="6" type="ORF">CYJ79_01360</name>
    <name evidence="7" type="ORF">GTO85_11755</name>
    <name evidence="4" type="ORF">HYQ56_1964</name>
</gene>
<name>A0A109DE35_9LACO</name>
<evidence type="ECO:0000259" key="2">
    <source>
        <dbReference type="Pfam" id="PF13635"/>
    </source>
</evidence>
<dbReference type="PANTHER" id="PTHR33295:SF20">
    <property type="entry name" value="ATPASE"/>
    <property type="match status" value="1"/>
</dbReference>
<reference evidence="7 11" key="4">
    <citation type="submission" date="2020-01" db="EMBL/GenBank/DDBJ databases">
        <title>Complete and circular genome sequences of six lactobacillus isolates from horses.</title>
        <authorList>
            <person name="Hassan H.M."/>
        </authorList>
    </citation>
    <scope>NUCLEOTIDE SEQUENCE [LARGE SCALE GENOMIC DNA]</scope>
    <source>
        <strain evidence="7 11">1D</strain>
    </source>
</reference>
<evidence type="ECO:0000313" key="5">
    <source>
        <dbReference type="EMBL" id="OXC24369.1"/>
    </source>
</evidence>
<dbReference type="PANTHER" id="PTHR33295">
    <property type="entry name" value="ATPASE"/>
    <property type="match status" value="1"/>
</dbReference>
<reference evidence="6 10" key="3">
    <citation type="submission" date="2017-12" db="EMBL/GenBank/DDBJ databases">
        <title>Phylogenetic diversity of female urinary microbiome.</title>
        <authorList>
            <person name="Thomas-White K."/>
            <person name="Wolfe A.J."/>
        </authorList>
    </citation>
    <scope>NUCLEOTIDE SEQUENCE [LARGE SCALE GENOMIC DNA]</scope>
    <source>
        <strain evidence="6 10">UMB0085</strain>
    </source>
</reference>
<evidence type="ECO:0000259" key="1">
    <source>
        <dbReference type="Pfam" id="PF13173"/>
    </source>
</evidence>
<dbReference type="Pfam" id="PF13173">
    <property type="entry name" value="AAA_14"/>
    <property type="match status" value="1"/>
</dbReference>
<dbReference type="InterPro" id="IPR041682">
    <property type="entry name" value="AAA_14"/>
</dbReference>
<feature type="domain" description="AAA" evidence="1">
    <location>
        <begin position="37"/>
        <end position="166"/>
    </location>
</feature>
<dbReference type="Pfam" id="PF13635">
    <property type="entry name" value="DUF4143"/>
    <property type="match status" value="1"/>
</dbReference>
<reference evidence="3 8" key="1">
    <citation type="journal article" date="2016" name="Microbiology (Mosc.)">
        <title>Comparison of Lactobacillus crispatus isolates from Lactobacillus-dominated vaginal microbiomes with isolates from microbiomes containing bacterial vaginosis-associated bacteria.</title>
        <authorList>
            <person name="Abdelmaksoud A.A."/>
            <person name="Koparde V.N."/>
            <person name="Sheth N.U."/>
            <person name="Serrano M.G."/>
            <person name="Glascock A.L."/>
            <person name="Fettweis J.M."/>
            <person name="Strauss Iii J.F."/>
            <person name="Buck G.A."/>
            <person name="Jefferson K.K."/>
        </authorList>
    </citation>
    <scope>NUCLEOTIDE SEQUENCE [LARGE SCALE GENOMIC DNA]</scope>
    <source>
        <strain evidence="3 8">VMC3</strain>
    </source>
</reference>
<evidence type="ECO:0000313" key="4">
    <source>
        <dbReference type="EMBL" id="MBI1708972.1"/>
    </source>
</evidence>
<dbReference type="Proteomes" id="UP001194414">
    <property type="component" value="Unassembled WGS sequence"/>
</dbReference>
<evidence type="ECO:0000313" key="6">
    <source>
        <dbReference type="EMBL" id="PLT12145.1"/>
    </source>
</evidence>
<protein>
    <submittedName>
        <fullName evidence="4 7">ATPase</fullName>
    </submittedName>
    <submittedName>
        <fullName evidence="6">ATP-binding protein</fullName>
    </submittedName>
</protein>
<reference evidence="4" key="5">
    <citation type="submission" date="2020-07" db="EMBL/GenBank/DDBJ databases">
        <title>Comparative genomics analyses of Lactobacillus crispatus isolated from different ecological niches.</title>
        <authorList>
            <person name="Mancino W."/>
            <person name="Mancabelli L."/>
            <person name="Lugli G.A."/>
            <person name="Milani C."/>
            <person name="Viappiani A."/>
            <person name="Anzalone R."/>
            <person name="Longhi G."/>
            <person name="Ventura M."/>
            <person name="Turroni F."/>
        </authorList>
    </citation>
    <scope>NUCLEOTIDE SEQUENCE</scope>
    <source>
        <strain evidence="4">LB65</strain>
    </source>
</reference>
<dbReference type="InterPro" id="IPR025420">
    <property type="entry name" value="DUF4143"/>
</dbReference>
<dbReference type="Proteomes" id="UP000067598">
    <property type="component" value="Unassembled WGS sequence"/>
</dbReference>
<accession>A0A109DE35</accession>
<evidence type="ECO:0000313" key="3">
    <source>
        <dbReference type="EMBL" id="KWU03759.1"/>
    </source>
</evidence>